<dbReference type="KEGG" id="more:E1B28_008373"/>
<comment type="caution">
    <text evidence="2">The sequence shown here is derived from an EMBL/GenBank/DDBJ whole genome shotgun (WGS) entry which is preliminary data.</text>
</comment>
<dbReference type="SUPFAM" id="SSF51735">
    <property type="entry name" value="NAD(P)-binding Rossmann-fold domains"/>
    <property type="match status" value="1"/>
</dbReference>
<dbReference type="Gene3D" id="3.40.50.720">
    <property type="entry name" value="NAD(P)-binding Rossmann-like Domain"/>
    <property type="match status" value="1"/>
</dbReference>
<dbReference type="RefSeq" id="XP_043008456.1">
    <property type="nucleotide sequence ID" value="XM_043153172.1"/>
</dbReference>
<proteinExistence type="predicted"/>
<evidence type="ECO:0000313" key="3">
    <source>
        <dbReference type="Proteomes" id="UP001049176"/>
    </source>
</evidence>
<reference evidence="2" key="1">
    <citation type="journal article" date="2021" name="Genome Biol. Evol.">
        <title>The assembled and annotated genome of the fairy-ring fungus Marasmius oreades.</title>
        <authorList>
            <person name="Hiltunen M."/>
            <person name="Ament-Velasquez S.L."/>
            <person name="Johannesson H."/>
        </authorList>
    </citation>
    <scope>NUCLEOTIDE SEQUENCE</scope>
    <source>
        <strain evidence="2">03SP1</strain>
    </source>
</reference>
<dbReference type="EMBL" id="CM032185">
    <property type="protein sequence ID" value="KAG7091986.1"/>
    <property type="molecule type" value="Genomic_DNA"/>
</dbReference>
<dbReference type="GeneID" id="66077449"/>
<dbReference type="PANTHER" id="PTHR32487:SF4">
    <property type="entry name" value="SIRQ PROTEIN"/>
    <property type="match status" value="1"/>
</dbReference>
<feature type="domain" description="PRISE-like Rossmann-fold" evidence="1">
    <location>
        <begin position="8"/>
        <end position="412"/>
    </location>
</feature>
<dbReference type="Proteomes" id="UP001049176">
    <property type="component" value="Chromosome 5"/>
</dbReference>
<dbReference type="Pfam" id="PF22917">
    <property type="entry name" value="PRISE"/>
    <property type="match status" value="1"/>
</dbReference>
<protein>
    <recommendedName>
        <fullName evidence="1">PRISE-like Rossmann-fold domain-containing protein</fullName>
    </recommendedName>
</protein>
<evidence type="ECO:0000259" key="1">
    <source>
        <dbReference type="Pfam" id="PF22917"/>
    </source>
</evidence>
<dbReference type="InterPro" id="IPR055222">
    <property type="entry name" value="PRISE-like_Rossmann-fold"/>
</dbReference>
<dbReference type="PANTHER" id="PTHR32487">
    <property type="entry name" value="3-OXO-DELTA(4,5)-STEROID 5-BETA-REDUCTASE"/>
    <property type="match status" value="1"/>
</dbReference>
<dbReference type="AlphaFoldDB" id="A0A9P7RZG5"/>
<dbReference type="InterPro" id="IPR036291">
    <property type="entry name" value="NAD(P)-bd_dom_sf"/>
</dbReference>
<sequence>MTHSANHALVFGGSGLIGWSVVDQLLSGYPEKNSFAKVTAITNRPVNPSETQWPEPPGGRPELHLVSGIDLRSHTQNSLSQVLKDSIQDIENVTHVFYFVFTSMADDTEEVEVNRKMIEVAIDALNVLSPNLQFVVFPGGTRGYGIYIPGGTFRPPLTENMVDNLPQDYARTCVYPVFRQVLSNASSGKKWTWCEVCPDTIVGFTPNGSQFSLALHWAQYLSLYAYNHGIGPHTGGLEQPDHKIKTQVVVPFPGVEAAWKAKNTPVAAKTIARFSIYASLHPKECGSGNGRGQQLFNIADRERPSTCEELWPKLAAWFGLVGVGLPSPADQMAPRELPGEYIEKYQDVFKQYGLDKAATSGVSAGRKQLDSVGTWLTFDRHLSLDKLRASGFAEEPDPTDAWTEAFQKFREGGMIL</sequence>
<dbReference type="OrthoDB" id="1731983at2759"/>
<organism evidence="2 3">
    <name type="scientific">Marasmius oreades</name>
    <name type="common">fairy-ring Marasmius</name>
    <dbReference type="NCBI Taxonomy" id="181124"/>
    <lineage>
        <taxon>Eukaryota</taxon>
        <taxon>Fungi</taxon>
        <taxon>Dikarya</taxon>
        <taxon>Basidiomycota</taxon>
        <taxon>Agaricomycotina</taxon>
        <taxon>Agaricomycetes</taxon>
        <taxon>Agaricomycetidae</taxon>
        <taxon>Agaricales</taxon>
        <taxon>Marasmiineae</taxon>
        <taxon>Marasmiaceae</taxon>
        <taxon>Marasmius</taxon>
    </lineage>
</organism>
<keyword evidence="3" id="KW-1185">Reference proteome</keyword>
<evidence type="ECO:0000313" key="2">
    <source>
        <dbReference type="EMBL" id="KAG7091986.1"/>
    </source>
</evidence>
<gene>
    <name evidence="2" type="ORF">E1B28_008373</name>
</gene>
<name>A0A9P7RZG5_9AGAR</name>
<accession>A0A9P7RZG5</accession>